<dbReference type="InterPro" id="IPR036388">
    <property type="entry name" value="WH-like_DNA-bd_sf"/>
</dbReference>
<dbReference type="PANTHER" id="PTHR33221">
    <property type="entry name" value="WINGED HELIX-TURN-HELIX TRANSCRIPTIONAL REGULATOR, RRF2 FAMILY"/>
    <property type="match status" value="1"/>
</dbReference>
<evidence type="ECO:0000313" key="1">
    <source>
        <dbReference type="EMBL" id="QIN83055.1"/>
    </source>
</evidence>
<reference evidence="1 2" key="1">
    <citation type="submission" date="2019-10" db="EMBL/GenBank/DDBJ databases">
        <title>Rubrobacter sp nov SCSIO 52090 isolated from a deep-sea sediment in the South China Sea.</title>
        <authorList>
            <person name="Chen R.W."/>
        </authorList>
    </citation>
    <scope>NUCLEOTIDE SEQUENCE [LARGE SCALE GENOMIC DNA]</scope>
    <source>
        <strain evidence="1 2">SCSIO 52909</strain>
    </source>
</reference>
<dbReference type="Pfam" id="PF02082">
    <property type="entry name" value="Rrf2"/>
    <property type="match status" value="1"/>
</dbReference>
<dbReference type="InterPro" id="IPR036390">
    <property type="entry name" value="WH_DNA-bd_sf"/>
</dbReference>
<dbReference type="GO" id="GO:0003700">
    <property type="term" value="F:DNA-binding transcription factor activity"/>
    <property type="evidence" value="ECO:0007669"/>
    <property type="project" value="TreeGrafter"/>
</dbReference>
<gene>
    <name evidence="1" type="ORF">GBA63_10625</name>
</gene>
<evidence type="ECO:0000313" key="2">
    <source>
        <dbReference type="Proteomes" id="UP000501452"/>
    </source>
</evidence>
<proteinExistence type="predicted"/>
<dbReference type="PROSITE" id="PS51197">
    <property type="entry name" value="HTH_RRF2_2"/>
    <property type="match status" value="1"/>
</dbReference>
<dbReference type="EMBL" id="CP045119">
    <property type="protein sequence ID" value="QIN83055.1"/>
    <property type="molecule type" value="Genomic_DNA"/>
</dbReference>
<dbReference type="RefSeq" id="WP_166175977.1">
    <property type="nucleotide sequence ID" value="NZ_CP045119.1"/>
</dbReference>
<protein>
    <submittedName>
        <fullName evidence="1">Rrf2 family transcriptional regulator</fullName>
    </submittedName>
</protein>
<dbReference type="GO" id="GO:0005829">
    <property type="term" value="C:cytosol"/>
    <property type="evidence" value="ECO:0007669"/>
    <property type="project" value="TreeGrafter"/>
</dbReference>
<name>A0A6G8Q995_9ACTN</name>
<dbReference type="PANTHER" id="PTHR33221:SF15">
    <property type="entry name" value="HTH-TYPE TRANSCRIPTIONAL REGULATOR YWGB-RELATED"/>
    <property type="match status" value="1"/>
</dbReference>
<keyword evidence="2" id="KW-1185">Reference proteome</keyword>
<dbReference type="SUPFAM" id="SSF46785">
    <property type="entry name" value="Winged helix' DNA-binding domain"/>
    <property type="match status" value="1"/>
</dbReference>
<dbReference type="Gene3D" id="1.10.10.10">
    <property type="entry name" value="Winged helix-like DNA-binding domain superfamily/Winged helix DNA-binding domain"/>
    <property type="match status" value="1"/>
</dbReference>
<dbReference type="Proteomes" id="UP000501452">
    <property type="component" value="Chromosome"/>
</dbReference>
<organism evidence="1 2">
    <name type="scientific">Rubrobacter tropicus</name>
    <dbReference type="NCBI Taxonomy" id="2653851"/>
    <lineage>
        <taxon>Bacteria</taxon>
        <taxon>Bacillati</taxon>
        <taxon>Actinomycetota</taxon>
        <taxon>Rubrobacteria</taxon>
        <taxon>Rubrobacterales</taxon>
        <taxon>Rubrobacteraceae</taxon>
        <taxon>Rubrobacter</taxon>
    </lineage>
</organism>
<dbReference type="NCBIfam" id="TIGR00738">
    <property type="entry name" value="rrf2_super"/>
    <property type="match status" value="1"/>
</dbReference>
<dbReference type="KEGG" id="rub:GBA63_10625"/>
<dbReference type="InterPro" id="IPR000944">
    <property type="entry name" value="Tscrpt_reg_Rrf2"/>
</dbReference>
<sequence length="141" mass="15319">MKLELSSEGRYALRALVYLARVADRGDLVTADRISAEAVVPRRLLARVMAKLVRAGLVESIEGRGGGSHLALPPDKVSLRDAVEAVEGPFEITHCIMQQRPCGHGRPCALHDAWTEGQNAILQELGTKTLADFSSQAPHFH</sequence>
<accession>A0A6G8Q995</accession>
<dbReference type="AlphaFoldDB" id="A0A6G8Q995"/>